<reference evidence="1 2" key="1">
    <citation type="submission" date="2017-09" db="EMBL/GenBank/DDBJ databases">
        <title>Depth-based differentiation of microbial function through sediment-hosted aquifers and enrichment of novel symbionts in the deep terrestrial subsurface.</title>
        <authorList>
            <person name="Probst A.J."/>
            <person name="Ladd B."/>
            <person name="Jarett J.K."/>
            <person name="Geller-Mcgrath D.E."/>
            <person name="Sieber C.M."/>
            <person name="Emerson J.B."/>
            <person name="Anantharaman K."/>
            <person name="Thomas B.C."/>
            <person name="Malmstrom R."/>
            <person name="Stieglmeier M."/>
            <person name="Klingl A."/>
            <person name="Woyke T."/>
            <person name="Ryan C.M."/>
            <person name="Banfield J.F."/>
        </authorList>
    </citation>
    <scope>NUCLEOTIDE SEQUENCE [LARGE SCALE GENOMIC DNA]</scope>
    <source>
        <strain evidence="1">CG22_combo_CG10-13_8_21_14_all_47_17</strain>
    </source>
</reference>
<proteinExistence type="predicted"/>
<evidence type="ECO:0000313" key="2">
    <source>
        <dbReference type="Proteomes" id="UP000231581"/>
    </source>
</evidence>
<gene>
    <name evidence="1" type="ORF">COX00_01910</name>
</gene>
<protein>
    <submittedName>
        <fullName evidence="1">Uncharacterized protein</fullName>
    </submittedName>
</protein>
<name>A0A2H0BSN6_9BACT</name>
<dbReference type="EMBL" id="PCSZ01000039">
    <property type="protein sequence ID" value="PIP60695.1"/>
    <property type="molecule type" value="Genomic_DNA"/>
</dbReference>
<sequence>MVVDIRLGWKKRVLLSIARASVRCDRERRHDGEHRLVLRLHIKPGKLQSLPGDIVMDDLTVYLTHENKTVAFQTYWKDREGSQFTAILQPVREDPAVIPSKLTLSALRGFANSRTIHFSFSQAGQVFDNSGSVPVLRLNEAHDES</sequence>
<organism evidence="1 2">
    <name type="scientific">Candidatus Uhrbacteria bacterium CG22_combo_CG10-13_8_21_14_all_47_17</name>
    <dbReference type="NCBI Taxonomy" id="1975041"/>
    <lineage>
        <taxon>Bacteria</taxon>
        <taxon>Candidatus Uhriibacteriota</taxon>
    </lineage>
</organism>
<evidence type="ECO:0000313" key="1">
    <source>
        <dbReference type="EMBL" id="PIP60695.1"/>
    </source>
</evidence>
<accession>A0A2H0BSN6</accession>
<dbReference type="Proteomes" id="UP000231581">
    <property type="component" value="Unassembled WGS sequence"/>
</dbReference>
<comment type="caution">
    <text evidence="1">The sequence shown here is derived from an EMBL/GenBank/DDBJ whole genome shotgun (WGS) entry which is preliminary data.</text>
</comment>
<dbReference type="AlphaFoldDB" id="A0A2H0BSN6"/>